<name>A0ACC1TAY2_9APHY</name>
<proteinExistence type="predicted"/>
<dbReference type="EMBL" id="JANHOG010000196">
    <property type="protein sequence ID" value="KAJ3556964.1"/>
    <property type="molecule type" value="Genomic_DNA"/>
</dbReference>
<dbReference type="Proteomes" id="UP001148662">
    <property type="component" value="Unassembled WGS sequence"/>
</dbReference>
<reference evidence="1" key="1">
    <citation type="submission" date="2022-07" db="EMBL/GenBank/DDBJ databases">
        <title>Genome Sequence of Phlebia brevispora.</title>
        <authorList>
            <person name="Buettner E."/>
        </authorList>
    </citation>
    <scope>NUCLEOTIDE SEQUENCE</scope>
    <source>
        <strain evidence="1">MPL23</strain>
    </source>
</reference>
<protein>
    <submittedName>
        <fullName evidence="1">Uncharacterized protein</fullName>
    </submittedName>
</protein>
<gene>
    <name evidence="1" type="ORF">NM688_g1735</name>
</gene>
<organism evidence="1 2">
    <name type="scientific">Phlebia brevispora</name>
    <dbReference type="NCBI Taxonomy" id="194682"/>
    <lineage>
        <taxon>Eukaryota</taxon>
        <taxon>Fungi</taxon>
        <taxon>Dikarya</taxon>
        <taxon>Basidiomycota</taxon>
        <taxon>Agaricomycotina</taxon>
        <taxon>Agaricomycetes</taxon>
        <taxon>Polyporales</taxon>
        <taxon>Meruliaceae</taxon>
        <taxon>Phlebia</taxon>
    </lineage>
</organism>
<keyword evidence="2" id="KW-1185">Reference proteome</keyword>
<sequence>MAHPAFWLTKPSFHPISNTPAVRLTQNLPYNVDATILLLGCGDPMSILYTLYSDESRCPSDRRKYDITCCDIEPAVLARNIVLFTLIVDDQYAETFPLIWNIFFHIFLDEASETLLLTQCRKLVAFSADMETWNRSEYASSLRFSSGFTLHELNRLWRLYLTPTSFTPSQATQFREQFVRGMRIDPNGILHEPSAARGAGLSGVQATLLYNSAFSHYWKTGVMFETEEGVASPSIINPTFAYTAHQTGFVAHRATTCPLSPFHLTPILATITSSTESSLDTSITELFDLCQRQFRQWCDTSRLRLRGAPAVVIRFLVGDALAVCHSLKDYADNGRQTNFECVTPWNATLLKLDTTAYSRATKNSAPISYNVIDASDLVRHVGELNILIASGPLLARTPLASLTTDMHFSIADDLKTALAKRLSCRPNTLFILLDLVPVAYLSGFTSRSNLADTLASSPLTETLGYSDRMVWKILSLLSVGEGQQSLSMDPHQLSDLCFYIYIQLFRYESPGAMNNTSLTTKPRFQVHCCRRSFAFLLKHMMGRISSDWPAVFTRLLRYIYNDRLLMLSVNFYRDLLLQLHVMGMHSGEMFSPQDIAMVHVHRSRGRFRAWNTIPQVVCVSFCVPRSNIAALEEQGSPENPLLTVQTAGPTFNNNYSSIQMSFGRLSVQGLNEAAKAIIEEDNSADSPVVVYVWIPLWALCREGTNIILSVLSTPAHIGLSSKLGWDMALFKASLLDVRQIHITVNAPVTRRDLGIKRSPISHSPSAPQSFVQGALSVELDSEHHHFITSIKSRIEVTEEQARTELSLPDTEVVVVNGTPGCVYLAIGRSARQRIPIPLLADFTKARLRVARKSYWVEVIAAVPTDPLPLHDFPVVGSKETRASWNMHHVFLDTLPALDMTNRKVCQWLDGHIDAALMFSDREHRMKDGWAQLDAITLAKELIHDIMDSASVRPGHAITLRASALHTNGLQVVAVIFPMHLRLDFDGHTVILDAYALPIDGHTPRQAIDGLTALTAVRASRVIPLSGEGAAVWRRMLPASMERCRTWEHKPDCAHDTREDLPSSGTSVCSCGAGLVSEAFHLHESWSPFATYVSRVAISPLSAVPYLEPITQALSHLTEKMNSVGKQTRTSDGLRCACCNMTQGEAKLLACSRCKLVYYCGKDCQVADWKKHKRACGKP</sequence>
<evidence type="ECO:0000313" key="2">
    <source>
        <dbReference type="Proteomes" id="UP001148662"/>
    </source>
</evidence>
<accession>A0ACC1TAY2</accession>
<comment type="caution">
    <text evidence="1">The sequence shown here is derived from an EMBL/GenBank/DDBJ whole genome shotgun (WGS) entry which is preliminary data.</text>
</comment>
<evidence type="ECO:0000313" key="1">
    <source>
        <dbReference type="EMBL" id="KAJ3556964.1"/>
    </source>
</evidence>